<dbReference type="HOGENOM" id="CLU_1533066_0_0_1"/>
<gene>
    <name evidence="3" type="ORF">PAXRUDRAFT_290629</name>
</gene>
<evidence type="ECO:0000256" key="1">
    <source>
        <dbReference type="SAM" id="MobiDB-lite"/>
    </source>
</evidence>
<sequence>MHEEPHEPCTSPLQIDTSLATTPPPTLPSSHQETDYSVATTTASGVGSVQLSAQHIMNLHVTELYDPTPNEIEVSQSNGQVTTDGSSSATGDEESIQVENKQTTDNGDGREREALGEPEPPSPTSFKETPSSMHEELHGSRTTPLQTMPFFSLTTTSWLRSAVLLLITIYMYRRK</sequence>
<accession>A0A0D0D6A6</accession>
<feature type="region of interest" description="Disordered" evidence="1">
    <location>
        <begin position="67"/>
        <end position="141"/>
    </location>
</feature>
<dbReference type="EMBL" id="KN826351">
    <property type="protein sequence ID" value="KIK79196.1"/>
    <property type="molecule type" value="Genomic_DNA"/>
</dbReference>
<dbReference type="AlphaFoldDB" id="A0A0D0D6A6"/>
<evidence type="ECO:0000313" key="3">
    <source>
        <dbReference type="EMBL" id="KIK79196.1"/>
    </source>
</evidence>
<feature type="region of interest" description="Disordered" evidence="1">
    <location>
        <begin position="1"/>
        <end position="38"/>
    </location>
</feature>
<name>A0A0D0D6A6_9AGAM</name>
<keyword evidence="4" id="KW-1185">Reference proteome</keyword>
<keyword evidence="2" id="KW-0472">Membrane</keyword>
<dbReference type="InParanoid" id="A0A0D0D6A6"/>
<keyword evidence="2" id="KW-0812">Transmembrane</keyword>
<protein>
    <submittedName>
        <fullName evidence="3">Unplaced genomic scaffold scaffold_1529, whole genome shotgun sequence</fullName>
    </submittedName>
</protein>
<keyword evidence="2" id="KW-1133">Transmembrane helix</keyword>
<feature type="compositionally biased region" description="Polar residues" evidence="1">
    <location>
        <begin position="73"/>
        <end position="90"/>
    </location>
</feature>
<evidence type="ECO:0000313" key="4">
    <source>
        <dbReference type="Proteomes" id="UP000054538"/>
    </source>
</evidence>
<evidence type="ECO:0000256" key="2">
    <source>
        <dbReference type="SAM" id="Phobius"/>
    </source>
</evidence>
<organism evidence="3 4">
    <name type="scientific">Paxillus rubicundulus Ve08.2h10</name>
    <dbReference type="NCBI Taxonomy" id="930991"/>
    <lineage>
        <taxon>Eukaryota</taxon>
        <taxon>Fungi</taxon>
        <taxon>Dikarya</taxon>
        <taxon>Basidiomycota</taxon>
        <taxon>Agaricomycotina</taxon>
        <taxon>Agaricomycetes</taxon>
        <taxon>Agaricomycetidae</taxon>
        <taxon>Boletales</taxon>
        <taxon>Paxilineae</taxon>
        <taxon>Paxillaceae</taxon>
        <taxon>Paxillus</taxon>
    </lineage>
</organism>
<reference evidence="3 4" key="1">
    <citation type="submission" date="2014-04" db="EMBL/GenBank/DDBJ databases">
        <authorList>
            <consortium name="DOE Joint Genome Institute"/>
            <person name="Kuo A."/>
            <person name="Kohler A."/>
            <person name="Jargeat P."/>
            <person name="Nagy L.G."/>
            <person name="Floudas D."/>
            <person name="Copeland A."/>
            <person name="Barry K.W."/>
            <person name="Cichocki N."/>
            <person name="Veneault-Fourrey C."/>
            <person name="LaButti K."/>
            <person name="Lindquist E.A."/>
            <person name="Lipzen A."/>
            <person name="Lundell T."/>
            <person name="Morin E."/>
            <person name="Murat C."/>
            <person name="Sun H."/>
            <person name="Tunlid A."/>
            <person name="Henrissat B."/>
            <person name="Grigoriev I.V."/>
            <person name="Hibbett D.S."/>
            <person name="Martin F."/>
            <person name="Nordberg H.P."/>
            <person name="Cantor M.N."/>
            <person name="Hua S.X."/>
        </authorList>
    </citation>
    <scope>NUCLEOTIDE SEQUENCE [LARGE SCALE GENOMIC DNA]</scope>
    <source>
        <strain evidence="3 4">Ve08.2h10</strain>
    </source>
</reference>
<reference evidence="4" key="2">
    <citation type="submission" date="2015-01" db="EMBL/GenBank/DDBJ databases">
        <title>Evolutionary Origins and Diversification of the Mycorrhizal Mutualists.</title>
        <authorList>
            <consortium name="DOE Joint Genome Institute"/>
            <consortium name="Mycorrhizal Genomics Consortium"/>
            <person name="Kohler A."/>
            <person name="Kuo A."/>
            <person name="Nagy L.G."/>
            <person name="Floudas D."/>
            <person name="Copeland A."/>
            <person name="Barry K.W."/>
            <person name="Cichocki N."/>
            <person name="Veneault-Fourrey C."/>
            <person name="LaButti K."/>
            <person name="Lindquist E.A."/>
            <person name="Lipzen A."/>
            <person name="Lundell T."/>
            <person name="Morin E."/>
            <person name="Murat C."/>
            <person name="Riley R."/>
            <person name="Ohm R."/>
            <person name="Sun H."/>
            <person name="Tunlid A."/>
            <person name="Henrissat B."/>
            <person name="Grigoriev I.V."/>
            <person name="Hibbett D.S."/>
            <person name="Martin F."/>
        </authorList>
    </citation>
    <scope>NUCLEOTIDE SEQUENCE [LARGE SCALE GENOMIC DNA]</scope>
    <source>
        <strain evidence="4">Ve08.2h10</strain>
    </source>
</reference>
<proteinExistence type="predicted"/>
<dbReference type="Proteomes" id="UP000054538">
    <property type="component" value="Unassembled WGS sequence"/>
</dbReference>
<feature type="transmembrane region" description="Helical" evidence="2">
    <location>
        <begin position="150"/>
        <end position="172"/>
    </location>
</feature>
<feature type="compositionally biased region" description="Polar residues" evidence="1">
    <location>
        <begin position="97"/>
        <end position="106"/>
    </location>
</feature>